<organism evidence="6 7">
    <name type="scientific">Fusarium oxysporum f. sp. rapae</name>
    <dbReference type="NCBI Taxonomy" id="485398"/>
    <lineage>
        <taxon>Eukaryota</taxon>
        <taxon>Fungi</taxon>
        <taxon>Dikarya</taxon>
        <taxon>Ascomycota</taxon>
        <taxon>Pezizomycotina</taxon>
        <taxon>Sordariomycetes</taxon>
        <taxon>Hypocreomycetidae</taxon>
        <taxon>Hypocreales</taxon>
        <taxon>Nectriaceae</taxon>
        <taxon>Fusarium</taxon>
        <taxon>Fusarium oxysporum species complex</taxon>
    </lineage>
</organism>
<dbReference type="GO" id="GO:0016837">
    <property type="term" value="F:carbon-oxygen lyase activity, acting on polysaccharides"/>
    <property type="evidence" value="ECO:0007669"/>
    <property type="project" value="UniProtKB-ARBA"/>
</dbReference>
<protein>
    <submittedName>
        <fullName evidence="6">Rhamnogalacturonase A</fullName>
    </submittedName>
</protein>
<evidence type="ECO:0000256" key="3">
    <source>
        <dbReference type="ARBA" id="ARBA00022729"/>
    </source>
</evidence>
<keyword evidence="2" id="KW-0964">Secreted</keyword>
<keyword evidence="5" id="KW-0378">Hydrolase</keyword>
<keyword evidence="4" id="KW-1015">Disulfide bond</keyword>
<dbReference type="InterPro" id="IPR000743">
    <property type="entry name" value="Glyco_hydro_28"/>
</dbReference>
<dbReference type="GO" id="GO:0005576">
    <property type="term" value="C:extracellular region"/>
    <property type="evidence" value="ECO:0007669"/>
    <property type="project" value="UniProtKB-SubCell"/>
</dbReference>
<comment type="similarity">
    <text evidence="5">Belongs to the glycosyl hydrolase 28 family.</text>
</comment>
<dbReference type="Pfam" id="PF00295">
    <property type="entry name" value="Glyco_hydro_28"/>
    <property type="match status" value="1"/>
</dbReference>
<dbReference type="GO" id="GO:0004650">
    <property type="term" value="F:polygalacturonase activity"/>
    <property type="evidence" value="ECO:0007669"/>
    <property type="project" value="InterPro"/>
</dbReference>
<sequence>MFLFKRTLSSTAAPPRELSRVMDMSFTRTMNTAPVFFDSPMSRASPSTTLLSSIVPAFHFSIDTCSDSEVYDMVIHGGNRGGLDGINVWGTNIHIHDVEVSNKDECVTVKNPFDHLLIENIFCDWSGGCAMGSLATDIDIHDIKYNNIYTQRSNQMYMFKSYGGGGTVNNVALKNFAGHSNTCTLDLDAQWSP</sequence>
<keyword evidence="5" id="KW-0326">Glycosidase</keyword>
<evidence type="ECO:0000256" key="5">
    <source>
        <dbReference type="RuleBase" id="RU361169"/>
    </source>
</evidence>
<gene>
    <name evidence="6" type="primary">rhgA-0</name>
    <name evidence="6" type="ORF">Forpe1208_v017090</name>
</gene>
<comment type="subcellular location">
    <subcellularLocation>
        <location evidence="1">Secreted</location>
    </subcellularLocation>
</comment>
<evidence type="ECO:0000256" key="4">
    <source>
        <dbReference type="ARBA" id="ARBA00023157"/>
    </source>
</evidence>
<comment type="caution">
    <text evidence="6">The sequence shown here is derived from an EMBL/GenBank/DDBJ whole genome shotgun (WGS) entry which is preliminary data.</text>
</comment>
<evidence type="ECO:0000256" key="1">
    <source>
        <dbReference type="ARBA" id="ARBA00004613"/>
    </source>
</evidence>
<reference evidence="6" key="1">
    <citation type="submission" date="2021-04" db="EMBL/GenBank/DDBJ databases">
        <title>First draft genome resource for Brassicaceae pathogens Fusarium oxysporum f. sp. raphani and Fusarium oxysporum f. sp. rapae.</title>
        <authorList>
            <person name="Asai S."/>
        </authorList>
    </citation>
    <scope>NUCLEOTIDE SEQUENCE</scope>
    <source>
        <strain evidence="6">Tf1208</strain>
    </source>
</reference>
<evidence type="ECO:0000256" key="2">
    <source>
        <dbReference type="ARBA" id="ARBA00022525"/>
    </source>
</evidence>
<dbReference type="PANTHER" id="PTHR31736:SF19">
    <property type="entry name" value="PECTIN LYASE SUPERFAMILY PROTEIN-RELATED"/>
    <property type="match status" value="1"/>
</dbReference>
<dbReference type="GO" id="GO:0005975">
    <property type="term" value="P:carbohydrate metabolic process"/>
    <property type="evidence" value="ECO:0007669"/>
    <property type="project" value="InterPro"/>
</dbReference>
<dbReference type="AlphaFoldDB" id="A0A8J5NFC2"/>
<dbReference type="Proteomes" id="UP000694050">
    <property type="component" value="Unassembled WGS sequence"/>
</dbReference>
<evidence type="ECO:0000313" key="6">
    <source>
        <dbReference type="EMBL" id="KAG7402608.1"/>
    </source>
</evidence>
<dbReference type="PANTHER" id="PTHR31736">
    <property type="match status" value="1"/>
</dbReference>
<dbReference type="EMBL" id="JAELUQ010000018">
    <property type="protein sequence ID" value="KAG7402608.1"/>
    <property type="molecule type" value="Genomic_DNA"/>
</dbReference>
<accession>A0A8J5NFC2</accession>
<name>A0A8J5NFC2_FUSOX</name>
<keyword evidence="3" id="KW-0732">Signal</keyword>
<proteinExistence type="inferred from homology"/>
<evidence type="ECO:0000313" key="7">
    <source>
        <dbReference type="Proteomes" id="UP000694050"/>
    </source>
</evidence>